<feature type="domain" description="Kazal-like" evidence="2">
    <location>
        <begin position="37"/>
        <end position="91"/>
    </location>
</feature>
<dbReference type="AlphaFoldDB" id="A0AAE1KEP1"/>
<evidence type="ECO:0000313" key="4">
    <source>
        <dbReference type="Proteomes" id="UP001286313"/>
    </source>
</evidence>
<proteinExistence type="predicted"/>
<name>A0AAE1KEP1_PETCI</name>
<dbReference type="EMBL" id="JAWQEG010002764">
    <property type="protein sequence ID" value="KAK3869875.1"/>
    <property type="molecule type" value="Genomic_DNA"/>
</dbReference>
<dbReference type="InterPro" id="IPR050653">
    <property type="entry name" value="Prot_Inhib_GrowthFact_Antg"/>
</dbReference>
<dbReference type="PANTHER" id="PTHR10913">
    <property type="entry name" value="FOLLISTATIN-RELATED"/>
    <property type="match status" value="1"/>
</dbReference>
<reference evidence="3" key="1">
    <citation type="submission" date="2023-10" db="EMBL/GenBank/DDBJ databases">
        <title>Genome assemblies of two species of porcelain crab, Petrolisthes cinctipes and Petrolisthes manimaculis (Anomura: Porcellanidae).</title>
        <authorList>
            <person name="Angst P."/>
        </authorList>
    </citation>
    <scope>NUCLEOTIDE SEQUENCE</scope>
    <source>
        <strain evidence="3">PB745_01</strain>
        <tissue evidence="3">Gill</tissue>
    </source>
</reference>
<dbReference type="Proteomes" id="UP001286313">
    <property type="component" value="Unassembled WGS sequence"/>
</dbReference>
<evidence type="ECO:0000256" key="1">
    <source>
        <dbReference type="ARBA" id="ARBA00023157"/>
    </source>
</evidence>
<gene>
    <name evidence="3" type="ORF">Pcinc_024845</name>
</gene>
<dbReference type="InterPro" id="IPR003645">
    <property type="entry name" value="Fol_N"/>
</dbReference>
<evidence type="ECO:0000313" key="3">
    <source>
        <dbReference type="EMBL" id="KAK3869875.1"/>
    </source>
</evidence>
<organism evidence="3 4">
    <name type="scientific">Petrolisthes cinctipes</name>
    <name type="common">Flat porcelain crab</name>
    <dbReference type="NCBI Taxonomy" id="88211"/>
    <lineage>
        <taxon>Eukaryota</taxon>
        <taxon>Metazoa</taxon>
        <taxon>Ecdysozoa</taxon>
        <taxon>Arthropoda</taxon>
        <taxon>Crustacea</taxon>
        <taxon>Multicrustacea</taxon>
        <taxon>Malacostraca</taxon>
        <taxon>Eumalacostraca</taxon>
        <taxon>Eucarida</taxon>
        <taxon>Decapoda</taxon>
        <taxon>Pleocyemata</taxon>
        <taxon>Anomura</taxon>
        <taxon>Galatheoidea</taxon>
        <taxon>Porcellanidae</taxon>
        <taxon>Petrolisthes</taxon>
    </lineage>
</organism>
<sequence length="167" mass="17853">MRGCVLGREGEWVGVLGGEDPCEHMVCQKGEVCLADDGRVPRCQCNSTCPSTLSPVCASDGTTYSNECTMNFEGCRRREVLTILYRGKCSSGMNPCGALRCGSGQGCAVNQYGVATCRCPSWCPPVVTPVCGSDGLTYDSRCHLEKEACDLQRDIIVDFVGTCASNI</sequence>
<dbReference type="SUPFAM" id="SSF100895">
    <property type="entry name" value="Kazal-type serine protease inhibitors"/>
    <property type="match status" value="2"/>
</dbReference>
<dbReference type="SMART" id="SM00274">
    <property type="entry name" value="FOLN"/>
    <property type="match status" value="2"/>
</dbReference>
<dbReference type="InterPro" id="IPR036058">
    <property type="entry name" value="Kazal_dom_sf"/>
</dbReference>
<keyword evidence="1" id="KW-1015">Disulfide bond</keyword>
<dbReference type="CDD" id="cd00104">
    <property type="entry name" value="KAZAL_FS"/>
    <property type="match status" value="2"/>
</dbReference>
<dbReference type="GO" id="GO:0030154">
    <property type="term" value="P:cell differentiation"/>
    <property type="evidence" value="ECO:0007669"/>
    <property type="project" value="TreeGrafter"/>
</dbReference>
<dbReference type="PANTHER" id="PTHR10913:SF78">
    <property type="entry name" value="AGRIN"/>
    <property type="match status" value="1"/>
</dbReference>
<dbReference type="Pfam" id="PF07648">
    <property type="entry name" value="Kazal_2"/>
    <property type="match status" value="2"/>
</dbReference>
<keyword evidence="4" id="KW-1185">Reference proteome</keyword>
<dbReference type="GO" id="GO:0005576">
    <property type="term" value="C:extracellular region"/>
    <property type="evidence" value="ECO:0007669"/>
    <property type="project" value="TreeGrafter"/>
</dbReference>
<dbReference type="InterPro" id="IPR002350">
    <property type="entry name" value="Kazal_dom"/>
</dbReference>
<dbReference type="PROSITE" id="PS51465">
    <property type="entry name" value="KAZAL_2"/>
    <property type="match status" value="2"/>
</dbReference>
<feature type="domain" description="Kazal-like" evidence="2">
    <location>
        <begin position="111"/>
        <end position="165"/>
    </location>
</feature>
<accession>A0AAE1KEP1</accession>
<dbReference type="FunFam" id="3.30.60.30:FF:000024">
    <property type="entry name" value="Transmembrane agrin"/>
    <property type="match status" value="2"/>
</dbReference>
<evidence type="ECO:0000259" key="2">
    <source>
        <dbReference type="PROSITE" id="PS51465"/>
    </source>
</evidence>
<dbReference type="SMART" id="SM00280">
    <property type="entry name" value="KAZAL"/>
    <property type="match status" value="2"/>
</dbReference>
<comment type="caution">
    <text evidence="3">The sequence shown here is derived from an EMBL/GenBank/DDBJ whole genome shotgun (WGS) entry which is preliminary data.</text>
</comment>
<protein>
    <recommendedName>
        <fullName evidence="2">Kazal-like domain-containing protein</fullName>
    </recommendedName>
</protein>
<dbReference type="Gene3D" id="3.30.60.30">
    <property type="match status" value="2"/>
</dbReference>